<sequence>MLNRKVFAPVLLFAATLLLTACGGPEQKNLQGQTMGTYYSVKFVTDSSEPSSEAIQAEIDKRLEEVNDQMSTYRPGSELSRFNQSNEVNVPFPVSAATAKVVSKAIEINKLTDGGLDVTVGPLVNLWGFGPEGRVTKAPTDEELEKRRAWVGIDKLSVQDNNLIKTIPELYVDLSSIAKGYGVDVVAEYLESIGIKDYMVDIGGEVRTKGKNGKDTPWRIAIEKPATDGVSQTAQEIIEPGDLSIATSGDYRNYFEQNGVHFSHTIDPKTGKPISHNLVSITVLADDCMSADGLSTGFNVMGPDAGLALAEKMNIPVFMIVKTDKGFEERYTKAFEPFLQKKQ</sequence>
<feature type="binding site" evidence="20">
    <location>
        <position position="296"/>
    </location>
    <ligand>
        <name>Mg(2+)</name>
        <dbReference type="ChEBI" id="CHEBI:18420"/>
    </ligand>
</feature>
<evidence type="ECO:0000313" key="22">
    <source>
        <dbReference type="EMBL" id="TCT35127.1"/>
    </source>
</evidence>
<evidence type="ECO:0000256" key="16">
    <source>
        <dbReference type="ARBA" id="ARBA00048540"/>
    </source>
</evidence>
<evidence type="ECO:0000256" key="4">
    <source>
        <dbReference type="ARBA" id="ARBA00022475"/>
    </source>
</evidence>
<name>A0A4R3NJC0_9GAMM</name>
<feature type="chain" id="PRO_5020856929" description="FAD:protein FMN transferase" evidence="21">
    <location>
        <begin position="22"/>
        <end position="343"/>
    </location>
</feature>
<organism evidence="22 23">
    <name type="scientific">Providencia alcalifaciens</name>
    <dbReference type="NCBI Taxonomy" id="126385"/>
    <lineage>
        <taxon>Bacteria</taxon>
        <taxon>Pseudomonadati</taxon>
        <taxon>Pseudomonadota</taxon>
        <taxon>Gammaproteobacteria</taxon>
        <taxon>Enterobacterales</taxon>
        <taxon>Morganellaceae</taxon>
        <taxon>Providencia</taxon>
    </lineage>
</organism>
<keyword evidence="6 19" id="KW-0285">Flavoprotein</keyword>
<dbReference type="PIRSF" id="PIRSF006268">
    <property type="entry name" value="ApbE"/>
    <property type="match status" value="1"/>
</dbReference>
<evidence type="ECO:0000256" key="7">
    <source>
        <dbReference type="ARBA" id="ARBA00022679"/>
    </source>
</evidence>
<evidence type="ECO:0000256" key="13">
    <source>
        <dbReference type="ARBA" id="ARBA00023139"/>
    </source>
</evidence>
<dbReference type="Proteomes" id="UP000295055">
    <property type="component" value="Unassembled WGS sequence"/>
</dbReference>
<feature type="binding site" evidence="20">
    <location>
        <position position="292"/>
    </location>
    <ligand>
        <name>Mg(2+)</name>
        <dbReference type="ChEBI" id="CHEBI:18420"/>
    </ligand>
</feature>
<keyword evidence="12" id="KW-0472">Membrane</keyword>
<dbReference type="InterPro" id="IPR024932">
    <property type="entry name" value="ApbE"/>
</dbReference>
<keyword evidence="5 21" id="KW-0997">Cell inner membrane</keyword>
<evidence type="ECO:0000256" key="6">
    <source>
        <dbReference type="ARBA" id="ARBA00022630"/>
    </source>
</evidence>
<reference evidence="22 23" key="1">
    <citation type="submission" date="2019-03" db="EMBL/GenBank/DDBJ databases">
        <title>Genomic analyses of the natural microbiome of Caenorhabditis elegans.</title>
        <authorList>
            <person name="Samuel B."/>
        </authorList>
    </citation>
    <scope>NUCLEOTIDE SEQUENCE [LARGE SCALE GENOMIC DNA]</scope>
    <source>
        <strain evidence="22 23">JUb102</strain>
    </source>
</reference>
<comment type="function">
    <text evidence="17">Flavin transferase that catalyzes the transfer of the FMN moiety of FAD and its covalent binding to the hydroxyl group of a threonine residue in a target flavoprotein such as NqrB and NqrC, two subunits of the NQR complex.</text>
</comment>
<evidence type="ECO:0000256" key="10">
    <source>
        <dbReference type="ARBA" id="ARBA00022827"/>
    </source>
</evidence>
<keyword evidence="10 19" id="KW-0274">FAD</keyword>
<dbReference type="PANTHER" id="PTHR30040:SF2">
    <property type="entry name" value="FAD:PROTEIN FMN TRANSFERASE"/>
    <property type="match status" value="1"/>
</dbReference>
<keyword evidence="8 19" id="KW-0479">Metal-binding</keyword>
<gene>
    <name evidence="22" type="ORF">EC835_104289</name>
</gene>
<dbReference type="EMBL" id="SMAS01000004">
    <property type="protein sequence ID" value="TCT35127.1"/>
    <property type="molecule type" value="Genomic_DNA"/>
</dbReference>
<evidence type="ECO:0000256" key="17">
    <source>
        <dbReference type="ARBA" id="ARBA00053908"/>
    </source>
</evidence>
<dbReference type="SUPFAM" id="SSF143631">
    <property type="entry name" value="ApbE-like"/>
    <property type="match status" value="1"/>
</dbReference>
<dbReference type="AlphaFoldDB" id="A0A4R3NJC0"/>
<comment type="caution">
    <text evidence="22">The sequence shown here is derived from an EMBL/GenBank/DDBJ whole genome shotgun (WGS) entry which is preliminary data.</text>
</comment>
<keyword evidence="14 21" id="KW-0449">Lipoprotein</keyword>
<evidence type="ECO:0000256" key="15">
    <source>
        <dbReference type="ARBA" id="ARBA00031306"/>
    </source>
</evidence>
<evidence type="ECO:0000256" key="21">
    <source>
        <dbReference type="RuleBase" id="RU363002"/>
    </source>
</evidence>
<dbReference type="OrthoDB" id="9778595at2"/>
<keyword evidence="11 19" id="KW-0460">Magnesium</keyword>
<evidence type="ECO:0000256" key="5">
    <source>
        <dbReference type="ARBA" id="ARBA00022519"/>
    </source>
</evidence>
<evidence type="ECO:0000256" key="1">
    <source>
        <dbReference type="ARBA" id="ARBA00008282"/>
    </source>
</evidence>
<dbReference type="Gene3D" id="3.10.520.10">
    <property type="entry name" value="ApbE-like domains"/>
    <property type="match status" value="1"/>
</dbReference>
<evidence type="ECO:0000256" key="3">
    <source>
        <dbReference type="ARBA" id="ARBA00016337"/>
    </source>
</evidence>
<evidence type="ECO:0000256" key="2">
    <source>
        <dbReference type="ARBA" id="ARBA00011955"/>
    </source>
</evidence>
<comment type="subcellular location">
    <subcellularLocation>
        <location evidence="18 21">Cell inner membrane</location>
        <topology evidence="18 21">Lipid-anchor</topology>
        <orientation evidence="18 21">Periplasmic side</orientation>
    </subcellularLocation>
</comment>
<evidence type="ECO:0000256" key="20">
    <source>
        <dbReference type="PIRSR" id="PIRSR006268-2"/>
    </source>
</evidence>
<dbReference type="GO" id="GO:0005886">
    <property type="term" value="C:plasma membrane"/>
    <property type="evidence" value="ECO:0007669"/>
    <property type="project" value="UniProtKB-SubCell"/>
</dbReference>
<comment type="cofactor">
    <cofactor evidence="20">
        <name>Mg(2+)</name>
        <dbReference type="ChEBI" id="CHEBI:18420"/>
    </cofactor>
    <cofactor evidence="20">
        <name>Mn(2+)</name>
        <dbReference type="ChEBI" id="CHEBI:29035"/>
    </cofactor>
    <text evidence="20">Magnesium. Can also use manganese.</text>
</comment>
<proteinExistence type="inferred from homology"/>
<feature type="binding site" evidence="20">
    <location>
        <position position="176"/>
    </location>
    <ligand>
        <name>Mg(2+)</name>
        <dbReference type="ChEBI" id="CHEBI:18420"/>
    </ligand>
</feature>
<dbReference type="EC" id="2.7.1.180" evidence="2 19"/>
<evidence type="ECO:0000256" key="18">
    <source>
        <dbReference type="ARBA" id="ARBA00060485"/>
    </source>
</evidence>
<evidence type="ECO:0000256" key="12">
    <source>
        <dbReference type="ARBA" id="ARBA00023136"/>
    </source>
</evidence>
<evidence type="ECO:0000256" key="19">
    <source>
        <dbReference type="PIRNR" id="PIRNR006268"/>
    </source>
</evidence>
<accession>A0A4R3NJC0</accession>
<dbReference type="GO" id="GO:0016740">
    <property type="term" value="F:transferase activity"/>
    <property type="evidence" value="ECO:0007669"/>
    <property type="project" value="UniProtKB-UniRule"/>
</dbReference>
<dbReference type="PANTHER" id="PTHR30040">
    <property type="entry name" value="THIAMINE BIOSYNTHESIS LIPOPROTEIN APBE"/>
    <property type="match status" value="1"/>
</dbReference>
<dbReference type="InterPro" id="IPR003374">
    <property type="entry name" value="ApbE-like_sf"/>
</dbReference>
<comment type="catalytic activity">
    <reaction evidence="16 19 21">
        <text>L-threonyl-[protein] + FAD = FMN-L-threonyl-[protein] + AMP + H(+)</text>
        <dbReference type="Rhea" id="RHEA:36847"/>
        <dbReference type="Rhea" id="RHEA-COMP:11060"/>
        <dbReference type="Rhea" id="RHEA-COMP:11061"/>
        <dbReference type="ChEBI" id="CHEBI:15378"/>
        <dbReference type="ChEBI" id="CHEBI:30013"/>
        <dbReference type="ChEBI" id="CHEBI:57692"/>
        <dbReference type="ChEBI" id="CHEBI:74257"/>
        <dbReference type="ChEBI" id="CHEBI:456215"/>
        <dbReference type="EC" id="2.7.1.180"/>
    </reaction>
</comment>
<evidence type="ECO:0000256" key="11">
    <source>
        <dbReference type="ARBA" id="ARBA00022842"/>
    </source>
</evidence>
<evidence type="ECO:0000313" key="23">
    <source>
        <dbReference type="Proteomes" id="UP000295055"/>
    </source>
</evidence>
<keyword evidence="7 19" id="KW-0808">Transferase</keyword>
<dbReference type="RefSeq" id="WP_108479433.1">
    <property type="nucleotide sequence ID" value="NZ_JADSSX010000008.1"/>
</dbReference>
<keyword evidence="13" id="KW-0564">Palmitate</keyword>
<dbReference type="PROSITE" id="PS51257">
    <property type="entry name" value="PROKAR_LIPOPROTEIN"/>
    <property type="match status" value="1"/>
</dbReference>
<dbReference type="Pfam" id="PF02424">
    <property type="entry name" value="ApbE"/>
    <property type="match status" value="1"/>
</dbReference>
<comment type="similarity">
    <text evidence="1 19 21">Belongs to the ApbE family.</text>
</comment>
<evidence type="ECO:0000256" key="8">
    <source>
        <dbReference type="ARBA" id="ARBA00022723"/>
    </source>
</evidence>
<keyword evidence="4" id="KW-1003">Cell membrane</keyword>
<feature type="signal peptide" evidence="21">
    <location>
        <begin position="1"/>
        <end position="21"/>
    </location>
</feature>
<dbReference type="FunFam" id="3.10.520.10:FF:000001">
    <property type="entry name" value="FAD:protein FMN transferase"/>
    <property type="match status" value="1"/>
</dbReference>
<evidence type="ECO:0000256" key="14">
    <source>
        <dbReference type="ARBA" id="ARBA00023288"/>
    </source>
</evidence>
<dbReference type="GO" id="GO:0046872">
    <property type="term" value="F:metal ion binding"/>
    <property type="evidence" value="ECO:0007669"/>
    <property type="project" value="UniProtKB-UniRule"/>
</dbReference>
<protein>
    <recommendedName>
        <fullName evidence="3 19">FAD:protein FMN transferase</fullName>
        <ecNumber evidence="2 19">2.7.1.180</ecNumber>
    </recommendedName>
    <alternativeName>
        <fullName evidence="15 19">Flavin transferase</fullName>
    </alternativeName>
</protein>
<evidence type="ECO:0000256" key="9">
    <source>
        <dbReference type="ARBA" id="ARBA00022729"/>
    </source>
</evidence>
<keyword evidence="9 21" id="KW-0732">Signal</keyword>